<dbReference type="HOGENOM" id="CLU_1337350_0_0_1"/>
<proteinExistence type="predicted"/>
<dbReference type="InterPro" id="IPR037143">
    <property type="entry name" value="4-PPantetheinyl_Trfase_dom_sf"/>
</dbReference>
<dbReference type="GO" id="GO:0008897">
    <property type="term" value="F:holo-[acyl-carrier-protein] synthase activity"/>
    <property type="evidence" value="ECO:0007669"/>
    <property type="project" value="InterPro"/>
</dbReference>
<dbReference type="SUPFAM" id="SSF56214">
    <property type="entry name" value="4'-phosphopantetheinyl transferase"/>
    <property type="match status" value="1"/>
</dbReference>
<dbReference type="GeneID" id="8302007"/>
<dbReference type="STRING" id="294747.C5MBH0"/>
<sequence>MFKVGYGGKESTILKKDHNSILFLCFCKFFARSKIGDYSHPKLVKKNFFWTKKITLYSIDIALSYHVKPMKKLGITLGLGVDIINSSRFQRLLTSKTTSFSQRLSKRILHPKHELPRFESMTNSRQVQFLTGSWAAKEAVFKTLDIEDQKKFSFNQWYRYHDPNGKPFIWNDNYGLRDEEFHLSISHDDSLIIATVLRQRVIDLS</sequence>
<dbReference type="KEGG" id="ctp:CTRG_03412"/>
<dbReference type="Pfam" id="PF01648">
    <property type="entry name" value="ACPS"/>
    <property type="match status" value="1"/>
</dbReference>
<dbReference type="NCBIfam" id="TIGR00556">
    <property type="entry name" value="pantethn_trn"/>
    <property type="match status" value="1"/>
</dbReference>
<reference evidence="5 6" key="1">
    <citation type="journal article" date="2009" name="Nature">
        <title>Evolution of pathogenicity and sexual reproduction in eight Candida genomes.</title>
        <authorList>
            <person name="Butler G."/>
            <person name="Rasmussen M.D."/>
            <person name="Lin M.F."/>
            <person name="Santos M.A."/>
            <person name="Sakthikumar S."/>
            <person name="Munro C.A."/>
            <person name="Rheinbay E."/>
            <person name="Grabherr M."/>
            <person name="Forche A."/>
            <person name="Reedy J.L."/>
            <person name="Agrafioti I."/>
            <person name="Arnaud M.B."/>
            <person name="Bates S."/>
            <person name="Brown A.J."/>
            <person name="Brunke S."/>
            <person name="Costanzo M.C."/>
            <person name="Fitzpatrick D.A."/>
            <person name="de Groot P.W."/>
            <person name="Harris D."/>
            <person name="Hoyer L.L."/>
            <person name="Hube B."/>
            <person name="Klis F.M."/>
            <person name="Kodira C."/>
            <person name="Lennard N."/>
            <person name="Logue M.E."/>
            <person name="Martin R."/>
            <person name="Neiman A.M."/>
            <person name="Nikolaou E."/>
            <person name="Quail M.A."/>
            <person name="Quinn J."/>
            <person name="Santos M.C."/>
            <person name="Schmitzberger F.F."/>
            <person name="Sherlock G."/>
            <person name="Shah P."/>
            <person name="Silverstein K.A."/>
            <person name="Skrzypek M.S."/>
            <person name="Soll D."/>
            <person name="Staggs R."/>
            <person name="Stansfield I."/>
            <person name="Stumpf M.P."/>
            <person name="Sudbery P.E."/>
            <person name="Srikantha T."/>
            <person name="Zeng Q."/>
            <person name="Berman J."/>
            <person name="Berriman M."/>
            <person name="Heitman J."/>
            <person name="Gow N.A."/>
            <person name="Lorenz M.C."/>
            <person name="Birren B.W."/>
            <person name="Kellis M."/>
            <person name="Cuomo C.A."/>
        </authorList>
    </citation>
    <scope>NUCLEOTIDE SEQUENCE [LARGE SCALE GENOMIC DNA]</scope>
    <source>
        <strain evidence="6">ATCC MYA-3404 / T1</strain>
    </source>
</reference>
<evidence type="ECO:0000256" key="3">
    <source>
        <dbReference type="ARBA" id="ARBA00022842"/>
    </source>
</evidence>
<dbReference type="RefSeq" id="XP_002549115.1">
    <property type="nucleotide sequence ID" value="XM_002549069.1"/>
</dbReference>
<protein>
    <recommendedName>
        <fullName evidence="4">4'-phosphopantetheinyl transferase domain-containing protein</fullName>
    </recommendedName>
</protein>
<organism evidence="5 6">
    <name type="scientific">Candida tropicalis (strain ATCC MYA-3404 / T1)</name>
    <name type="common">Yeast</name>
    <dbReference type="NCBI Taxonomy" id="294747"/>
    <lineage>
        <taxon>Eukaryota</taxon>
        <taxon>Fungi</taxon>
        <taxon>Dikarya</taxon>
        <taxon>Ascomycota</taxon>
        <taxon>Saccharomycotina</taxon>
        <taxon>Pichiomycetes</taxon>
        <taxon>Debaryomycetaceae</taxon>
        <taxon>Candida/Lodderomyces clade</taxon>
        <taxon>Candida</taxon>
    </lineage>
</organism>
<dbReference type="GO" id="GO:0006633">
    <property type="term" value="P:fatty acid biosynthetic process"/>
    <property type="evidence" value="ECO:0007669"/>
    <property type="project" value="InterPro"/>
</dbReference>
<dbReference type="Gene3D" id="3.90.470.20">
    <property type="entry name" value="4'-phosphopantetheinyl transferase domain"/>
    <property type="match status" value="1"/>
</dbReference>
<dbReference type="InterPro" id="IPR004568">
    <property type="entry name" value="Ppantetheine-prot_Trfase_dom"/>
</dbReference>
<keyword evidence="6" id="KW-1185">Reference proteome</keyword>
<evidence type="ECO:0000313" key="6">
    <source>
        <dbReference type="Proteomes" id="UP000002037"/>
    </source>
</evidence>
<dbReference type="AlphaFoldDB" id="C5MBH0"/>
<name>C5MBH0_CANTT</name>
<evidence type="ECO:0000259" key="4">
    <source>
        <dbReference type="Pfam" id="PF01648"/>
    </source>
</evidence>
<dbReference type="OrthoDB" id="15433at2759"/>
<dbReference type="eggNOG" id="ENOG502SDWS">
    <property type="taxonomic scope" value="Eukaryota"/>
</dbReference>
<keyword evidence="2" id="KW-0479">Metal-binding</keyword>
<keyword evidence="3" id="KW-0460">Magnesium</keyword>
<evidence type="ECO:0000256" key="1">
    <source>
        <dbReference type="ARBA" id="ARBA00022679"/>
    </source>
</evidence>
<dbReference type="InterPro" id="IPR008278">
    <property type="entry name" value="4-PPantetheinyl_Trfase_dom"/>
</dbReference>
<evidence type="ECO:0000256" key="2">
    <source>
        <dbReference type="ARBA" id="ARBA00022723"/>
    </source>
</evidence>
<dbReference type="GO" id="GO:0000287">
    <property type="term" value="F:magnesium ion binding"/>
    <property type="evidence" value="ECO:0007669"/>
    <property type="project" value="InterPro"/>
</dbReference>
<dbReference type="EMBL" id="GG692398">
    <property type="protein sequence ID" value="EER32987.1"/>
    <property type="molecule type" value="Genomic_DNA"/>
</dbReference>
<dbReference type="VEuPathDB" id="FungiDB:CTRG_03412"/>
<dbReference type="Proteomes" id="UP000002037">
    <property type="component" value="Unassembled WGS sequence"/>
</dbReference>
<evidence type="ECO:0000313" key="5">
    <source>
        <dbReference type="EMBL" id="EER32987.1"/>
    </source>
</evidence>
<keyword evidence="1" id="KW-0808">Transferase</keyword>
<gene>
    <name evidence="5" type="ORF">CTRG_03412</name>
</gene>
<accession>C5MBH0</accession>
<feature type="domain" description="4'-phosphopantetheinyl transferase" evidence="4">
    <location>
        <begin position="78"/>
        <end position="179"/>
    </location>
</feature>